<accession>A0A9N9E928</accession>
<gene>
    <name evidence="2" type="ORF">PBRASI_LOCUS11212</name>
</gene>
<protein>
    <submittedName>
        <fullName evidence="2">10696_t:CDS:1</fullName>
    </submittedName>
</protein>
<organism evidence="2 3">
    <name type="scientific">Paraglomus brasilianum</name>
    <dbReference type="NCBI Taxonomy" id="144538"/>
    <lineage>
        <taxon>Eukaryota</taxon>
        <taxon>Fungi</taxon>
        <taxon>Fungi incertae sedis</taxon>
        <taxon>Mucoromycota</taxon>
        <taxon>Glomeromycotina</taxon>
        <taxon>Glomeromycetes</taxon>
        <taxon>Paraglomerales</taxon>
        <taxon>Paraglomeraceae</taxon>
        <taxon>Paraglomus</taxon>
    </lineage>
</organism>
<proteinExistence type="predicted"/>
<dbReference type="EMBL" id="CAJVPI010004639">
    <property type="protein sequence ID" value="CAG8669211.1"/>
    <property type="molecule type" value="Genomic_DNA"/>
</dbReference>
<feature type="transmembrane region" description="Helical" evidence="1">
    <location>
        <begin position="32"/>
        <end position="50"/>
    </location>
</feature>
<feature type="non-terminal residue" evidence="2">
    <location>
        <position position="56"/>
    </location>
</feature>
<evidence type="ECO:0000313" key="2">
    <source>
        <dbReference type="EMBL" id="CAG8669211.1"/>
    </source>
</evidence>
<dbReference type="Proteomes" id="UP000789739">
    <property type="component" value="Unassembled WGS sequence"/>
</dbReference>
<dbReference type="AlphaFoldDB" id="A0A9N9E928"/>
<keyword evidence="1" id="KW-0472">Membrane</keyword>
<reference evidence="2" key="1">
    <citation type="submission" date="2021-06" db="EMBL/GenBank/DDBJ databases">
        <authorList>
            <person name="Kallberg Y."/>
            <person name="Tangrot J."/>
            <person name="Rosling A."/>
        </authorList>
    </citation>
    <scope>NUCLEOTIDE SEQUENCE</scope>
    <source>
        <strain evidence="2">BR232B</strain>
    </source>
</reference>
<sequence>NGAFYMYNFYSRTGLPELLSKVSELEEVSMEYLTLFFLLLFLETSLFNLLDGGCAG</sequence>
<keyword evidence="1" id="KW-1133">Transmembrane helix</keyword>
<comment type="caution">
    <text evidence="2">The sequence shown here is derived from an EMBL/GenBank/DDBJ whole genome shotgun (WGS) entry which is preliminary data.</text>
</comment>
<evidence type="ECO:0000313" key="3">
    <source>
        <dbReference type="Proteomes" id="UP000789739"/>
    </source>
</evidence>
<feature type="non-terminal residue" evidence="2">
    <location>
        <position position="1"/>
    </location>
</feature>
<keyword evidence="1" id="KW-0812">Transmembrane</keyword>
<keyword evidence="3" id="KW-1185">Reference proteome</keyword>
<evidence type="ECO:0000256" key="1">
    <source>
        <dbReference type="SAM" id="Phobius"/>
    </source>
</evidence>
<name>A0A9N9E928_9GLOM</name>